<accession>A0A5M6CH15</accession>
<dbReference type="PANTHER" id="PTHR43547:SF2">
    <property type="entry name" value="HYBRID SIGNAL TRANSDUCTION HISTIDINE KINASE C"/>
    <property type="match status" value="1"/>
</dbReference>
<dbReference type="Proteomes" id="UP000323632">
    <property type="component" value="Unassembled WGS sequence"/>
</dbReference>
<dbReference type="InterPro" id="IPR036097">
    <property type="entry name" value="HisK_dim/P_sf"/>
</dbReference>
<evidence type="ECO:0000259" key="5">
    <source>
        <dbReference type="PROSITE" id="PS50109"/>
    </source>
</evidence>
<dbReference type="InterPro" id="IPR004358">
    <property type="entry name" value="Sig_transdc_His_kin-like_C"/>
</dbReference>
<keyword evidence="6" id="KW-0418">Kinase</keyword>
<dbReference type="SUPFAM" id="SSF47384">
    <property type="entry name" value="Homodimeric domain of signal transducing histidine kinase"/>
    <property type="match status" value="1"/>
</dbReference>
<keyword evidence="6" id="KW-0808">Transferase</keyword>
<dbReference type="InterPro" id="IPR005467">
    <property type="entry name" value="His_kinase_dom"/>
</dbReference>
<dbReference type="PRINTS" id="PR00344">
    <property type="entry name" value="BCTRLSENSOR"/>
</dbReference>
<dbReference type="InterPro" id="IPR036890">
    <property type="entry name" value="HATPase_C_sf"/>
</dbReference>
<evidence type="ECO:0000256" key="4">
    <source>
        <dbReference type="SAM" id="Phobius"/>
    </source>
</evidence>
<keyword evidence="4" id="KW-0812">Transmembrane</keyword>
<dbReference type="SMART" id="SM00387">
    <property type="entry name" value="HATPase_c"/>
    <property type="match status" value="1"/>
</dbReference>
<dbReference type="CDD" id="cd00075">
    <property type="entry name" value="HATPase"/>
    <property type="match status" value="1"/>
</dbReference>
<feature type="transmembrane region" description="Helical" evidence="4">
    <location>
        <begin position="209"/>
        <end position="236"/>
    </location>
</feature>
<name>A0A5M6CH15_9BACT</name>
<dbReference type="Pfam" id="PF00512">
    <property type="entry name" value="HisKA"/>
    <property type="match status" value="1"/>
</dbReference>
<dbReference type="EC" id="2.7.13.3" evidence="2"/>
<feature type="domain" description="Histidine kinase" evidence="5">
    <location>
        <begin position="255"/>
        <end position="470"/>
    </location>
</feature>
<dbReference type="GO" id="GO:0000155">
    <property type="term" value="F:phosphorelay sensor kinase activity"/>
    <property type="evidence" value="ECO:0007669"/>
    <property type="project" value="InterPro"/>
</dbReference>
<keyword evidence="4" id="KW-1133">Transmembrane helix</keyword>
<dbReference type="InterPro" id="IPR003661">
    <property type="entry name" value="HisK_dim/P_dom"/>
</dbReference>
<dbReference type="RefSeq" id="WP_150034313.1">
    <property type="nucleotide sequence ID" value="NZ_VWSH01000004.1"/>
</dbReference>
<evidence type="ECO:0000256" key="2">
    <source>
        <dbReference type="ARBA" id="ARBA00012438"/>
    </source>
</evidence>
<comment type="caution">
    <text evidence="6">The sequence shown here is derived from an EMBL/GenBank/DDBJ whole genome shotgun (WGS) entry which is preliminary data.</text>
</comment>
<dbReference type="EMBL" id="VWSH01000004">
    <property type="protein sequence ID" value="KAA5532705.1"/>
    <property type="molecule type" value="Genomic_DNA"/>
</dbReference>
<dbReference type="Pfam" id="PF02518">
    <property type="entry name" value="HATPase_c"/>
    <property type="match status" value="1"/>
</dbReference>
<dbReference type="AlphaFoldDB" id="A0A5M6CH15"/>
<evidence type="ECO:0000256" key="1">
    <source>
        <dbReference type="ARBA" id="ARBA00000085"/>
    </source>
</evidence>
<dbReference type="PANTHER" id="PTHR43547">
    <property type="entry name" value="TWO-COMPONENT HISTIDINE KINASE"/>
    <property type="match status" value="1"/>
</dbReference>
<dbReference type="InterPro" id="IPR003594">
    <property type="entry name" value="HATPase_dom"/>
</dbReference>
<evidence type="ECO:0000313" key="7">
    <source>
        <dbReference type="Proteomes" id="UP000323632"/>
    </source>
</evidence>
<keyword evidence="3" id="KW-0597">Phosphoprotein</keyword>
<reference evidence="6 7" key="1">
    <citation type="submission" date="2019-09" db="EMBL/GenBank/DDBJ databases">
        <title>Genome sequence and assembly of Taibaiella sp.</title>
        <authorList>
            <person name="Chhetri G."/>
        </authorList>
    </citation>
    <scope>NUCLEOTIDE SEQUENCE [LARGE SCALE GENOMIC DNA]</scope>
    <source>
        <strain evidence="6 7">KVB11</strain>
    </source>
</reference>
<sequence>MLASEFVLLLFIGVWIWGQYELQETHMDKDLQLAFDKSYEKLTNNILDIRVDSILHDNAAKKPVAFHIKMDGNLNSKDTIAAFRMQPSGNFTKTVIIKSPAVQGIKTTRTDSYFIKNFNEGAAFSDTGAPVPPDVKKMLRVVLNQSLGNIIVKTRVDSILLKKEFLNSVHKNYQGLDARWIEDSAHHKFKYRPANLEKEALQVNGYKHYLFIAILPQIGFTIFISGLTGIAFWMAYRNMKRQLRFATQKDSFISNISHELKTPVATTKVALEALSTYHAIDDPERTKRYLKVAMLEMDRLAALINRVLNTLQTEDGLLHLELESLNLFELIKEVAETLSPILQENKIAFTLEVMQHDIFVKADRVHLTGVFYNLIDNAVKYGSGIVKISVDEKDDWVTVNIMNNGNRIDAEYRDKVFEKFFRIPHGNRHTVKGHGLGLSYAQYIVRAHGGNINLESKVDETVFSVTLPKS</sequence>
<dbReference type="SMART" id="SM00388">
    <property type="entry name" value="HisKA"/>
    <property type="match status" value="1"/>
</dbReference>
<gene>
    <name evidence="6" type="ORF">F0919_18160</name>
</gene>
<dbReference type="CDD" id="cd00082">
    <property type="entry name" value="HisKA"/>
    <property type="match status" value="1"/>
</dbReference>
<dbReference type="Gene3D" id="1.10.287.130">
    <property type="match status" value="1"/>
</dbReference>
<comment type="catalytic activity">
    <reaction evidence="1">
        <text>ATP + protein L-histidine = ADP + protein N-phospho-L-histidine.</text>
        <dbReference type="EC" id="2.7.13.3"/>
    </reaction>
</comment>
<organism evidence="6 7">
    <name type="scientific">Taibaiella lutea</name>
    <dbReference type="NCBI Taxonomy" id="2608001"/>
    <lineage>
        <taxon>Bacteria</taxon>
        <taxon>Pseudomonadati</taxon>
        <taxon>Bacteroidota</taxon>
        <taxon>Chitinophagia</taxon>
        <taxon>Chitinophagales</taxon>
        <taxon>Chitinophagaceae</taxon>
        <taxon>Taibaiella</taxon>
    </lineage>
</organism>
<dbReference type="SUPFAM" id="SSF55874">
    <property type="entry name" value="ATPase domain of HSP90 chaperone/DNA topoisomerase II/histidine kinase"/>
    <property type="match status" value="1"/>
</dbReference>
<dbReference type="PROSITE" id="PS50109">
    <property type="entry name" value="HIS_KIN"/>
    <property type="match status" value="1"/>
</dbReference>
<keyword evidence="7" id="KW-1185">Reference proteome</keyword>
<proteinExistence type="predicted"/>
<evidence type="ECO:0000313" key="6">
    <source>
        <dbReference type="EMBL" id="KAA5532705.1"/>
    </source>
</evidence>
<keyword evidence="4" id="KW-0472">Membrane</keyword>
<dbReference type="Gene3D" id="3.30.565.10">
    <property type="entry name" value="Histidine kinase-like ATPase, C-terminal domain"/>
    <property type="match status" value="1"/>
</dbReference>
<evidence type="ECO:0000256" key="3">
    <source>
        <dbReference type="ARBA" id="ARBA00022553"/>
    </source>
</evidence>
<protein>
    <recommendedName>
        <fullName evidence="2">histidine kinase</fullName>
        <ecNumber evidence="2">2.7.13.3</ecNumber>
    </recommendedName>
</protein>